<gene>
    <name evidence="13" type="primary">corA</name>
    <name evidence="13" type="ORF">SCARUB_04744</name>
</gene>
<comment type="caution">
    <text evidence="13">The sequence shown here is derived from an EMBL/GenBank/DDBJ whole genome shotgun (WGS) entry which is preliminary data.</text>
</comment>
<evidence type="ECO:0000256" key="7">
    <source>
        <dbReference type="ARBA" id="ARBA00022989"/>
    </source>
</evidence>
<evidence type="ECO:0000256" key="11">
    <source>
        <dbReference type="ARBA" id="ARBA00045497"/>
    </source>
</evidence>
<feature type="transmembrane region" description="Helical" evidence="12">
    <location>
        <begin position="36"/>
        <end position="56"/>
    </location>
</feature>
<evidence type="ECO:0000256" key="10">
    <source>
        <dbReference type="ARBA" id="ARBA00034269"/>
    </source>
</evidence>
<dbReference type="PATRIC" id="fig|1872076.5.peg.5698"/>
<evidence type="ECO:0000256" key="8">
    <source>
        <dbReference type="ARBA" id="ARBA00023065"/>
    </source>
</evidence>
<keyword evidence="6" id="KW-0460">Magnesium</keyword>
<keyword evidence="5 12" id="KW-0812">Transmembrane</keyword>
<dbReference type="Pfam" id="PF01544">
    <property type="entry name" value="CorA"/>
    <property type="match status" value="1"/>
</dbReference>
<evidence type="ECO:0000256" key="9">
    <source>
        <dbReference type="ARBA" id="ARBA00023136"/>
    </source>
</evidence>
<evidence type="ECO:0000256" key="4">
    <source>
        <dbReference type="ARBA" id="ARBA00022475"/>
    </source>
</evidence>
<evidence type="ECO:0000256" key="3">
    <source>
        <dbReference type="ARBA" id="ARBA00022448"/>
    </source>
</evidence>
<comment type="function">
    <text evidence="11">Mediates influx of magnesium ions. Alternates between open and closed states. Activated by low cytoplasmic Mg(2+) levels. Inactive when cytoplasmic Mg(2+) levels are high.</text>
</comment>
<evidence type="ECO:0000256" key="12">
    <source>
        <dbReference type="SAM" id="Phobius"/>
    </source>
</evidence>
<evidence type="ECO:0000256" key="6">
    <source>
        <dbReference type="ARBA" id="ARBA00022842"/>
    </source>
</evidence>
<evidence type="ECO:0000256" key="2">
    <source>
        <dbReference type="ARBA" id="ARBA00009765"/>
    </source>
</evidence>
<dbReference type="Gene3D" id="1.20.58.340">
    <property type="entry name" value="Magnesium transport protein CorA, transmembrane region"/>
    <property type="match status" value="1"/>
</dbReference>
<comment type="similarity">
    <text evidence="2">Belongs to the CorA metal ion transporter (MIT) (TC 1.A.35) family.</text>
</comment>
<organism evidence="13 14">
    <name type="scientific">Candidatus Scalindua rubra</name>
    <dbReference type="NCBI Taxonomy" id="1872076"/>
    <lineage>
        <taxon>Bacteria</taxon>
        <taxon>Pseudomonadati</taxon>
        <taxon>Planctomycetota</taxon>
        <taxon>Candidatus Brocadiia</taxon>
        <taxon>Candidatus Brocadiales</taxon>
        <taxon>Candidatus Scalinduaceae</taxon>
        <taxon>Candidatus Scalindua</taxon>
    </lineage>
</organism>
<dbReference type="Proteomes" id="UP000094056">
    <property type="component" value="Unassembled WGS sequence"/>
</dbReference>
<keyword evidence="7 12" id="KW-1133">Transmembrane helix</keyword>
<dbReference type="GO" id="GO:0005886">
    <property type="term" value="C:plasma membrane"/>
    <property type="evidence" value="ECO:0007669"/>
    <property type="project" value="UniProtKB-SubCell"/>
</dbReference>
<evidence type="ECO:0000313" key="13">
    <source>
        <dbReference type="EMBL" id="ODS30153.1"/>
    </source>
</evidence>
<accession>A0A1E3X3B5</accession>
<reference evidence="13 14" key="1">
    <citation type="submission" date="2016-07" db="EMBL/GenBank/DDBJ databases">
        <title>Draft genome of Scalindua rubra, obtained from a brine-seawater interface in the Red Sea, sheds light on salt adaptation in anammox bacteria.</title>
        <authorList>
            <person name="Speth D.R."/>
            <person name="Lagkouvardos I."/>
            <person name="Wang Y."/>
            <person name="Qian P.-Y."/>
            <person name="Dutilh B.E."/>
            <person name="Jetten M.S."/>
        </authorList>
    </citation>
    <scope>NUCLEOTIDE SEQUENCE [LARGE SCALE GENOMIC DNA]</scope>
    <source>
        <strain evidence="13">BSI-1</strain>
    </source>
</reference>
<sequence length="94" mass="10902">MNRLRIDLDSFRELIIGTLEFHMSIASKRMNEVMKLLAIIATVMMPMTFVAGVYGMNFKFMPELSWPYAYYAVLGTMGIIASTLFCIFKVKKWF</sequence>
<comment type="catalytic activity">
    <reaction evidence="10">
        <text>Mg(2+)(in) = Mg(2+)(out)</text>
        <dbReference type="Rhea" id="RHEA:29827"/>
        <dbReference type="ChEBI" id="CHEBI:18420"/>
    </reaction>
</comment>
<dbReference type="EMBL" id="MAYW01000274">
    <property type="protein sequence ID" value="ODS30153.1"/>
    <property type="molecule type" value="Genomic_DNA"/>
</dbReference>
<keyword evidence="4" id="KW-1003">Cell membrane</keyword>
<evidence type="ECO:0000256" key="1">
    <source>
        <dbReference type="ARBA" id="ARBA00004651"/>
    </source>
</evidence>
<dbReference type="SUPFAM" id="SSF144083">
    <property type="entry name" value="Magnesium transport protein CorA, transmembrane region"/>
    <property type="match status" value="1"/>
</dbReference>
<dbReference type="GO" id="GO:0050897">
    <property type="term" value="F:cobalt ion binding"/>
    <property type="evidence" value="ECO:0007669"/>
    <property type="project" value="TreeGrafter"/>
</dbReference>
<name>A0A1E3X3B5_9BACT</name>
<keyword evidence="8" id="KW-0406">Ion transport</keyword>
<keyword evidence="3" id="KW-0813">Transport</keyword>
<dbReference type="FunFam" id="1.20.58.340:FF:000004">
    <property type="entry name" value="Magnesium transport protein CorA"/>
    <property type="match status" value="1"/>
</dbReference>
<proteinExistence type="inferred from homology"/>
<feature type="transmembrane region" description="Helical" evidence="12">
    <location>
        <begin position="68"/>
        <end position="88"/>
    </location>
</feature>
<dbReference type="PANTHER" id="PTHR46494">
    <property type="entry name" value="CORA FAMILY METAL ION TRANSPORTER (EUROFUNG)"/>
    <property type="match status" value="1"/>
</dbReference>
<dbReference type="InterPro" id="IPR045863">
    <property type="entry name" value="CorA_TM1_TM2"/>
</dbReference>
<protein>
    <submittedName>
        <fullName evidence="13">Magnesium and cobalt transport protein CorA</fullName>
    </submittedName>
</protein>
<dbReference type="InterPro" id="IPR002523">
    <property type="entry name" value="MgTranspt_CorA/ZnTranspt_ZntB"/>
</dbReference>
<dbReference type="GO" id="GO:0015087">
    <property type="term" value="F:cobalt ion transmembrane transporter activity"/>
    <property type="evidence" value="ECO:0007669"/>
    <property type="project" value="TreeGrafter"/>
</dbReference>
<keyword evidence="9 12" id="KW-0472">Membrane</keyword>
<dbReference type="PANTHER" id="PTHR46494:SF1">
    <property type="entry name" value="CORA FAMILY METAL ION TRANSPORTER (EUROFUNG)"/>
    <property type="match status" value="1"/>
</dbReference>
<evidence type="ECO:0000313" key="14">
    <source>
        <dbReference type="Proteomes" id="UP000094056"/>
    </source>
</evidence>
<dbReference type="GO" id="GO:0000287">
    <property type="term" value="F:magnesium ion binding"/>
    <property type="evidence" value="ECO:0007669"/>
    <property type="project" value="TreeGrafter"/>
</dbReference>
<evidence type="ECO:0000256" key="5">
    <source>
        <dbReference type="ARBA" id="ARBA00022692"/>
    </source>
</evidence>
<dbReference type="AlphaFoldDB" id="A0A1E3X3B5"/>
<comment type="subcellular location">
    <subcellularLocation>
        <location evidence="1">Cell membrane</location>
        <topology evidence="1">Multi-pass membrane protein</topology>
    </subcellularLocation>
</comment>
<dbReference type="GO" id="GO:0015095">
    <property type="term" value="F:magnesium ion transmembrane transporter activity"/>
    <property type="evidence" value="ECO:0007669"/>
    <property type="project" value="TreeGrafter"/>
</dbReference>